<keyword evidence="10" id="KW-1185">Reference proteome</keyword>
<keyword evidence="4" id="KW-0731">Sigma factor</keyword>
<evidence type="ECO:0000256" key="2">
    <source>
        <dbReference type="ARBA" id="ARBA00021245"/>
    </source>
</evidence>
<dbReference type="PIRSF" id="PIRSF002939">
    <property type="entry name" value="RNA_polymerase_sigma-H_factor"/>
    <property type="match status" value="1"/>
</dbReference>
<reference evidence="9 10" key="1">
    <citation type="submission" date="2020-08" db="EMBL/GenBank/DDBJ databases">
        <title>Genome public.</title>
        <authorList>
            <person name="Liu C."/>
            <person name="Sun Q."/>
        </authorList>
    </citation>
    <scope>NUCLEOTIDE SEQUENCE [LARGE SCALE GENOMIC DNA]</scope>
    <source>
        <strain evidence="9 10">BX3</strain>
    </source>
</reference>
<dbReference type="PANTHER" id="PTHR30385:SF1">
    <property type="entry name" value="RNA POLYMERASE SIGMA-H FACTOR"/>
    <property type="match status" value="1"/>
</dbReference>
<evidence type="ECO:0000256" key="1">
    <source>
        <dbReference type="ARBA" id="ARBA00007788"/>
    </source>
</evidence>
<accession>A0ABR7MXW5</accession>
<dbReference type="Gene3D" id="1.10.10.10">
    <property type="entry name" value="Winged helix-like DNA-binding domain superfamily/Winged helix DNA-binding domain"/>
    <property type="match status" value="1"/>
</dbReference>
<dbReference type="RefSeq" id="WP_249305521.1">
    <property type="nucleotide sequence ID" value="NZ_JACRSW010000033.1"/>
</dbReference>
<dbReference type="PANTHER" id="PTHR30385">
    <property type="entry name" value="SIGMA FACTOR F FLAGELLAR"/>
    <property type="match status" value="1"/>
</dbReference>
<evidence type="ECO:0000256" key="5">
    <source>
        <dbReference type="ARBA" id="ARBA00023125"/>
    </source>
</evidence>
<comment type="similarity">
    <text evidence="1">Belongs to the sigma-70 factor family.</text>
</comment>
<keyword evidence="6" id="KW-0804">Transcription</keyword>
<dbReference type="InterPro" id="IPR013249">
    <property type="entry name" value="RNA_pol_sigma70_r4_t2"/>
</dbReference>
<dbReference type="NCBIfam" id="TIGR02937">
    <property type="entry name" value="sigma70-ECF"/>
    <property type="match status" value="1"/>
</dbReference>
<dbReference type="InterPro" id="IPR000792">
    <property type="entry name" value="Tscrpt_reg_LuxR_C"/>
</dbReference>
<dbReference type="InterPro" id="IPR016371">
    <property type="entry name" value="RNA_pol_sigma-H_factor"/>
</dbReference>
<organism evidence="9 10">
    <name type="scientific">Jutongia hominis</name>
    <dbReference type="NCBI Taxonomy" id="2763664"/>
    <lineage>
        <taxon>Bacteria</taxon>
        <taxon>Bacillati</taxon>
        <taxon>Bacillota</taxon>
        <taxon>Clostridia</taxon>
        <taxon>Lachnospirales</taxon>
        <taxon>Lachnospiraceae</taxon>
        <taxon>Jutongia</taxon>
    </lineage>
</organism>
<dbReference type="Gene3D" id="1.20.120.1810">
    <property type="match status" value="1"/>
</dbReference>
<dbReference type="PRINTS" id="PR00046">
    <property type="entry name" value="SIGMA70FCT"/>
</dbReference>
<dbReference type="Pfam" id="PF08281">
    <property type="entry name" value="Sigma70_r4_2"/>
    <property type="match status" value="1"/>
</dbReference>
<keyword evidence="3" id="KW-0805">Transcription regulation</keyword>
<sequence length="203" mass="23303">MVLKEKKEEELIVSAQNGNEEAMAVLLERYKSLVRALSRPLFLMDGDQDDLLQEGMIGLYKAIQTFQDQKNASFETFATLCIKRQLYSAIKASNRKKNIPLNSYISIDNAQDPTNAELEKIFVTDAAQAMRQKSPEDIIIGQENVENTQKKMFMHLSNMEKQVLELFLQGLTYQEIAQKMEKSPKTIDNALQRIKKKVAKKRK</sequence>
<evidence type="ECO:0000259" key="8">
    <source>
        <dbReference type="PROSITE" id="PS00715"/>
    </source>
</evidence>
<name>A0ABR7MXW5_9FIRM</name>
<dbReference type="InterPro" id="IPR036388">
    <property type="entry name" value="WH-like_DNA-bd_sf"/>
</dbReference>
<dbReference type="EMBL" id="JACRSW010000033">
    <property type="protein sequence ID" value="MBC8558038.1"/>
    <property type="molecule type" value="Genomic_DNA"/>
</dbReference>
<dbReference type="InterPro" id="IPR007627">
    <property type="entry name" value="RNA_pol_sigma70_r2"/>
</dbReference>
<dbReference type="SUPFAM" id="SSF46894">
    <property type="entry name" value="C-terminal effector domain of the bipartite response regulators"/>
    <property type="match status" value="1"/>
</dbReference>
<dbReference type="InterPro" id="IPR013325">
    <property type="entry name" value="RNA_pol_sigma_r2"/>
</dbReference>
<evidence type="ECO:0000313" key="10">
    <source>
        <dbReference type="Proteomes" id="UP000637513"/>
    </source>
</evidence>
<evidence type="ECO:0000256" key="7">
    <source>
        <dbReference type="ARBA" id="ARBA00024701"/>
    </source>
</evidence>
<dbReference type="Proteomes" id="UP000637513">
    <property type="component" value="Unassembled WGS sequence"/>
</dbReference>
<proteinExistence type="inferred from homology"/>
<dbReference type="InterPro" id="IPR016032">
    <property type="entry name" value="Sig_transdc_resp-reg_C-effctor"/>
</dbReference>
<dbReference type="InterPro" id="IPR000943">
    <property type="entry name" value="RNA_pol_sigma70"/>
</dbReference>
<keyword evidence="5" id="KW-0238">DNA-binding</keyword>
<evidence type="ECO:0000256" key="6">
    <source>
        <dbReference type="ARBA" id="ARBA00023163"/>
    </source>
</evidence>
<dbReference type="PRINTS" id="PR00038">
    <property type="entry name" value="HTHLUXR"/>
</dbReference>
<evidence type="ECO:0000256" key="4">
    <source>
        <dbReference type="ARBA" id="ARBA00023082"/>
    </source>
</evidence>
<feature type="domain" description="RNA polymerase sigma-70" evidence="8">
    <location>
        <begin position="50"/>
        <end position="63"/>
    </location>
</feature>
<comment type="caution">
    <text evidence="9">The sequence shown here is derived from an EMBL/GenBank/DDBJ whole genome shotgun (WGS) entry which is preliminary data.</text>
</comment>
<protein>
    <recommendedName>
        <fullName evidence="2">RNA polymerase sigma factor SigS</fullName>
    </recommendedName>
</protein>
<comment type="function">
    <text evidence="7">Sigma factors are initiation factors that promote the attachment of RNA polymerase to specific initiation sites and are then released. Sigma-S contributes to the protection against external stress, thus playing a role in cellular fitness and survival.</text>
</comment>
<evidence type="ECO:0000256" key="3">
    <source>
        <dbReference type="ARBA" id="ARBA00023015"/>
    </source>
</evidence>
<dbReference type="PROSITE" id="PS00715">
    <property type="entry name" value="SIGMA70_1"/>
    <property type="match status" value="1"/>
</dbReference>
<gene>
    <name evidence="9" type="ORF">H8700_10010</name>
</gene>
<evidence type="ECO:0000313" key="9">
    <source>
        <dbReference type="EMBL" id="MBC8558038.1"/>
    </source>
</evidence>
<dbReference type="SMART" id="SM00421">
    <property type="entry name" value="HTH_LUXR"/>
    <property type="match status" value="1"/>
</dbReference>
<dbReference type="InterPro" id="IPR014284">
    <property type="entry name" value="RNA_pol_sigma-70_dom"/>
</dbReference>
<dbReference type="Pfam" id="PF04542">
    <property type="entry name" value="Sigma70_r2"/>
    <property type="match status" value="1"/>
</dbReference>
<dbReference type="SUPFAM" id="SSF88946">
    <property type="entry name" value="Sigma2 domain of RNA polymerase sigma factors"/>
    <property type="match status" value="1"/>
</dbReference>